<organism evidence="2 3">
    <name type="scientific">Boletus edulis BED1</name>
    <dbReference type="NCBI Taxonomy" id="1328754"/>
    <lineage>
        <taxon>Eukaryota</taxon>
        <taxon>Fungi</taxon>
        <taxon>Dikarya</taxon>
        <taxon>Basidiomycota</taxon>
        <taxon>Agaricomycotina</taxon>
        <taxon>Agaricomycetes</taxon>
        <taxon>Agaricomycetidae</taxon>
        <taxon>Boletales</taxon>
        <taxon>Boletineae</taxon>
        <taxon>Boletaceae</taxon>
        <taxon>Boletoideae</taxon>
        <taxon>Boletus</taxon>
    </lineage>
</organism>
<reference evidence="2" key="2">
    <citation type="journal article" date="2020" name="Nat. Commun.">
        <title>Large-scale genome sequencing of mycorrhizal fungi provides insights into the early evolution of symbiotic traits.</title>
        <authorList>
            <person name="Miyauchi S."/>
            <person name="Kiss E."/>
            <person name="Kuo A."/>
            <person name="Drula E."/>
            <person name="Kohler A."/>
            <person name="Sanchez-Garcia M."/>
            <person name="Morin E."/>
            <person name="Andreopoulos B."/>
            <person name="Barry K.W."/>
            <person name="Bonito G."/>
            <person name="Buee M."/>
            <person name="Carver A."/>
            <person name="Chen C."/>
            <person name="Cichocki N."/>
            <person name="Clum A."/>
            <person name="Culley D."/>
            <person name="Crous P.W."/>
            <person name="Fauchery L."/>
            <person name="Girlanda M."/>
            <person name="Hayes R.D."/>
            <person name="Keri Z."/>
            <person name="LaButti K."/>
            <person name="Lipzen A."/>
            <person name="Lombard V."/>
            <person name="Magnuson J."/>
            <person name="Maillard F."/>
            <person name="Murat C."/>
            <person name="Nolan M."/>
            <person name="Ohm R.A."/>
            <person name="Pangilinan J."/>
            <person name="Pereira M.F."/>
            <person name="Perotto S."/>
            <person name="Peter M."/>
            <person name="Pfister S."/>
            <person name="Riley R."/>
            <person name="Sitrit Y."/>
            <person name="Stielow J.B."/>
            <person name="Szollosi G."/>
            <person name="Zifcakova L."/>
            <person name="Stursova M."/>
            <person name="Spatafora J.W."/>
            <person name="Tedersoo L."/>
            <person name="Vaario L.M."/>
            <person name="Yamada A."/>
            <person name="Yan M."/>
            <person name="Wang P."/>
            <person name="Xu J."/>
            <person name="Bruns T."/>
            <person name="Baldrian P."/>
            <person name="Vilgalys R."/>
            <person name="Dunand C."/>
            <person name="Henrissat B."/>
            <person name="Grigoriev I.V."/>
            <person name="Hibbett D."/>
            <person name="Nagy L.G."/>
            <person name="Martin F.M."/>
        </authorList>
    </citation>
    <scope>NUCLEOTIDE SEQUENCE</scope>
    <source>
        <strain evidence="2">BED1</strain>
    </source>
</reference>
<protein>
    <recommendedName>
        <fullName evidence="4">F-box domain-containing protein</fullName>
    </recommendedName>
</protein>
<dbReference type="InterPro" id="IPR032675">
    <property type="entry name" value="LRR_dom_sf"/>
</dbReference>
<evidence type="ECO:0000313" key="3">
    <source>
        <dbReference type="Proteomes" id="UP001194468"/>
    </source>
</evidence>
<dbReference type="SUPFAM" id="SSF52047">
    <property type="entry name" value="RNI-like"/>
    <property type="match status" value="1"/>
</dbReference>
<evidence type="ECO:0000313" key="2">
    <source>
        <dbReference type="EMBL" id="KAF8431469.1"/>
    </source>
</evidence>
<keyword evidence="3" id="KW-1185">Reference proteome</keyword>
<dbReference type="Gene3D" id="3.80.10.10">
    <property type="entry name" value="Ribonuclease Inhibitor"/>
    <property type="match status" value="1"/>
</dbReference>
<dbReference type="Proteomes" id="UP001194468">
    <property type="component" value="Unassembled WGS sequence"/>
</dbReference>
<accession>A0AAD4BHX5</accession>
<feature type="region of interest" description="Disordered" evidence="1">
    <location>
        <begin position="44"/>
        <end position="98"/>
    </location>
</feature>
<feature type="compositionally biased region" description="Basic and acidic residues" evidence="1">
    <location>
        <begin position="46"/>
        <end position="88"/>
    </location>
</feature>
<reference evidence="2" key="1">
    <citation type="submission" date="2019-10" db="EMBL/GenBank/DDBJ databases">
        <authorList>
            <consortium name="DOE Joint Genome Institute"/>
            <person name="Kuo A."/>
            <person name="Miyauchi S."/>
            <person name="Kiss E."/>
            <person name="Drula E."/>
            <person name="Kohler A."/>
            <person name="Sanchez-Garcia M."/>
            <person name="Andreopoulos B."/>
            <person name="Barry K.W."/>
            <person name="Bonito G."/>
            <person name="Buee M."/>
            <person name="Carver A."/>
            <person name="Chen C."/>
            <person name="Cichocki N."/>
            <person name="Clum A."/>
            <person name="Culley D."/>
            <person name="Crous P.W."/>
            <person name="Fauchery L."/>
            <person name="Girlanda M."/>
            <person name="Hayes R."/>
            <person name="Keri Z."/>
            <person name="LaButti K."/>
            <person name="Lipzen A."/>
            <person name="Lombard V."/>
            <person name="Magnuson J."/>
            <person name="Maillard F."/>
            <person name="Morin E."/>
            <person name="Murat C."/>
            <person name="Nolan M."/>
            <person name="Ohm R."/>
            <person name="Pangilinan J."/>
            <person name="Pereira M."/>
            <person name="Perotto S."/>
            <person name="Peter M."/>
            <person name="Riley R."/>
            <person name="Sitrit Y."/>
            <person name="Stielow B."/>
            <person name="Szollosi G."/>
            <person name="Zifcakova L."/>
            <person name="Stursova M."/>
            <person name="Spatafora J.W."/>
            <person name="Tedersoo L."/>
            <person name="Vaario L.-M."/>
            <person name="Yamada A."/>
            <person name="Yan M."/>
            <person name="Wang P."/>
            <person name="Xu J."/>
            <person name="Bruns T."/>
            <person name="Baldrian P."/>
            <person name="Vilgalys R."/>
            <person name="Henrissat B."/>
            <person name="Grigoriev I.V."/>
            <person name="Hibbett D."/>
            <person name="Nagy L.G."/>
            <person name="Martin F.M."/>
        </authorList>
    </citation>
    <scope>NUCLEOTIDE SEQUENCE</scope>
    <source>
        <strain evidence="2">BED1</strain>
    </source>
</reference>
<name>A0AAD4BHX5_BOLED</name>
<evidence type="ECO:0000256" key="1">
    <source>
        <dbReference type="SAM" id="MobiDB-lite"/>
    </source>
</evidence>
<dbReference type="EMBL" id="WHUW01000050">
    <property type="protein sequence ID" value="KAF8431469.1"/>
    <property type="molecule type" value="Genomic_DNA"/>
</dbReference>
<dbReference type="AlphaFoldDB" id="A0AAD4BHX5"/>
<gene>
    <name evidence="2" type="ORF">L210DRAFT_3764232</name>
</gene>
<evidence type="ECO:0008006" key="4">
    <source>
        <dbReference type="Google" id="ProtNLM"/>
    </source>
</evidence>
<comment type="caution">
    <text evidence="2">The sequence shown here is derived from an EMBL/GenBank/DDBJ whole genome shotgun (WGS) entry which is preliminary data.</text>
</comment>
<proteinExistence type="predicted"/>
<sequence>METHVLPNDSFVTQKFGGVCFINELPLETLSHIFELGSMDDGFGEEQDKASGSDVLHTDQLDAKTTSEKDTRARDAEMVQRGENKGGDGESASNGTGSSATAVPFAFIVSYVCQHWRNVALSMPSLWTTIVVTPEERPPYERISTLLERSKNHPIDITISYGGLVHFNVPSSEIPFAMLIPHIHRWRTIKVTVSEYYPMYAFLGAVSDPSVSAAPQLTTLELHFCEDPEDDPEWFLYPTLGKNFTLFADSAPLLTRIVLWGVHVDWDQPWIASASNLTDLELAYHAEDVRPSSAQFSTILRGASALQKLTLRQSGPCWESTWSIIPIQLVRVTHLILAFLTQECPIRLLRNLYLPALKHLTLNFYSDIGADFGDVIRELTQPASPVQEQPRSLASRLESLKIPSLPCQLECIETLYSELHNLRSLDISLYYNPIFLDILSTPCTLPGRDDIWLPRLATLHLSGGSGIALRRLVLQRKVAGRVSLSSLYVNRAFRLDDEEVNWLKENVKTFEFFDNSKCGL</sequence>